<dbReference type="PANTHER" id="PTHR43415:SF5">
    <property type="entry name" value="ACETYLTRANSFERASE"/>
    <property type="match status" value="1"/>
</dbReference>
<sequence>MTINLFQDKTIKLSAIRATDAEVMAVWQEDSEYLRNVDTDLAFPQSLHEISNDELLKGRRSNSISFMLRTVQDDRLIGFVAIHGIEWNNRTGLLAIGIGDANDRGKGYGREAIHLILRYAFYEMNLHRIGLDVISYNKAAIALYKQMGFQMEGCMREAVQRDGKFFDRIIMGILRDEWIELQNKQEHTE</sequence>
<dbReference type="PANTHER" id="PTHR43415">
    <property type="entry name" value="SPERMIDINE N(1)-ACETYLTRANSFERASE"/>
    <property type="match status" value="1"/>
</dbReference>
<dbReference type="EMBL" id="MAOI01000039">
    <property type="protein sequence ID" value="OJD81523.1"/>
    <property type="molecule type" value="Genomic_DNA"/>
</dbReference>
<dbReference type="PROSITE" id="PS51186">
    <property type="entry name" value="GNAT"/>
    <property type="match status" value="1"/>
</dbReference>
<dbReference type="InterPro" id="IPR016181">
    <property type="entry name" value="Acyl_CoA_acyltransferase"/>
</dbReference>
<evidence type="ECO:0000259" key="1">
    <source>
        <dbReference type="PROSITE" id="PS51186"/>
    </source>
</evidence>
<dbReference type="SUPFAM" id="SSF55729">
    <property type="entry name" value="Acyl-CoA N-acyltransferases (Nat)"/>
    <property type="match status" value="1"/>
</dbReference>
<dbReference type="RefSeq" id="WP_071717999.1">
    <property type="nucleotide sequence ID" value="NZ_CBCSHB010000006.1"/>
</dbReference>
<feature type="domain" description="N-acetyltransferase" evidence="1">
    <location>
        <begin position="21"/>
        <end position="176"/>
    </location>
</feature>
<evidence type="ECO:0000313" key="3">
    <source>
        <dbReference type="Proteomes" id="UP000182788"/>
    </source>
</evidence>
<dbReference type="Proteomes" id="UP000182788">
    <property type="component" value="Unassembled WGS sequence"/>
</dbReference>
<name>A0A1J9VIQ8_9BACI</name>
<accession>A0A1J9VIQ8</accession>
<protein>
    <submittedName>
        <fullName evidence="2">Acetyltransferase</fullName>
    </submittedName>
</protein>
<dbReference type="GeneID" id="87590939"/>
<dbReference type="AlphaFoldDB" id="A0A1J9VIQ8"/>
<organism evidence="2 3">
    <name type="scientific">Bacillus paramycoides</name>
    <dbReference type="NCBI Taxonomy" id="2026194"/>
    <lineage>
        <taxon>Bacteria</taxon>
        <taxon>Bacillati</taxon>
        <taxon>Bacillota</taxon>
        <taxon>Bacilli</taxon>
        <taxon>Bacillales</taxon>
        <taxon>Bacillaceae</taxon>
        <taxon>Bacillus</taxon>
        <taxon>Bacillus cereus group</taxon>
    </lineage>
</organism>
<dbReference type="CDD" id="cd04301">
    <property type="entry name" value="NAT_SF"/>
    <property type="match status" value="1"/>
</dbReference>
<dbReference type="Pfam" id="PF13420">
    <property type="entry name" value="Acetyltransf_4"/>
    <property type="match status" value="1"/>
</dbReference>
<gene>
    <name evidence="2" type="ORF">BAU28_24960</name>
</gene>
<keyword evidence="2" id="KW-0808">Transferase</keyword>
<proteinExistence type="predicted"/>
<evidence type="ECO:0000313" key="2">
    <source>
        <dbReference type="EMBL" id="OJD81523.1"/>
    </source>
</evidence>
<reference evidence="2 3" key="1">
    <citation type="submission" date="2016-06" db="EMBL/GenBank/DDBJ databases">
        <title>First insights into the genetic diversity and population structure of in the Bacillus cereus group bacteria from diverse marine environments.</title>
        <authorList>
            <person name="Liu Y."/>
            <person name="Lai Q."/>
            <person name="Shao Z."/>
        </authorList>
    </citation>
    <scope>NUCLEOTIDE SEQUENCE [LARGE SCALE GENOMIC DNA]</scope>
    <source>
        <strain evidence="2 3">NH24A2</strain>
    </source>
</reference>
<dbReference type="GO" id="GO:0016747">
    <property type="term" value="F:acyltransferase activity, transferring groups other than amino-acyl groups"/>
    <property type="evidence" value="ECO:0007669"/>
    <property type="project" value="InterPro"/>
</dbReference>
<comment type="caution">
    <text evidence="2">The sequence shown here is derived from an EMBL/GenBank/DDBJ whole genome shotgun (WGS) entry which is preliminary data.</text>
</comment>
<dbReference type="InterPro" id="IPR000182">
    <property type="entry name" value="GNAT_dom"/>
</dbReference>
<dbReference type="Gene3D" id="3.40.630.30">
    <property type="match status" value="1"/>
</dbReference>